<dbReference type="SUPFAM" id="SSF110849">
    <property type="entry name" value="ParB/Sulfiredoxin"/>
    <property type="match status" value="1"/>
</dbReference>
<reference evidence="2" key="1">
    <citation type="journal article" date="2021" name="Proc. Natl. Acad. Sci. U.S.A.">
        <title>A Catalog of Tens of Thousands of Viruses from Human Metagenomes Reveals Hidden Associations with Chronic Diseases.</title>
        <authorList>
            <person name="Tisza M.J."/>
            <person name="Buck C.B."/>
        </authorList>
    </citation>
    <scope>NUCLEOTIDE SEQUENCE</scope>
    <source>
        <strain evidence="2">Ct31P9</strain>
    </source>
</reference>
<evidence type="ECO:0000313" key="2">
    <source>
        <dbReference type="EMBL" id="DAF57731.1"/>
    </source>
</evidence>
<dbReference type="PANTHER" id="PTHR33375:SF1">
    <property type="entry name" value="CHROMOSOME-PARTITIONING PROTEIN PARB-RELATED"/>
    <property type="match status" value="1"/>
</dbReference>
<evidence type="ECO:0000259" key="1">
    <source>
        <dbReference type="SMART" id="SM00470"/>
    </source>
</evidence>
<dbReference type="GO" id="GO:0045881">
    <property type="term" value="P:positive regulation of sporulation resulting in formation of a cellular spore"/>
    <property type="evidence" value="ECO:0007669"/>
    <property type="project" value="TreeGrafter"/>
</dbReference>
<organism evidence="2">
    <name type="scientific">Myoviridae sp. ct31P9</name>
    <dbReference type="NCBI Taxonomy" id="2827657"/>
    <lineage>
        <taxon>Viruses</taxon>
        <taxon>Duplodnaviria</taxon>
        <taxon>Heunggongvirae</taxon>
        <taxon>Uroviricota</taxon>
        <taxon>Caudoviricetes</taxon>
    </lineage>
</organism>
<dbReference type="GO" id="GO:0007059">
    <property type="term" value="P:chromosome segregation"/>
    <property type="evidence" value="ECO:0007669"/>
    <property type="project" value="TreeGrafter"/>
</dbReference>
<dbReference type="PANTHER" id="PTHR33375">
    <property type="entry name" value="CHROMOSOME-PARTITIONING PROTEIN PARB-RELATED"/>
    <property type="match status" value="1"/>
</dbReference>
<dbReference type="CDD" id="cd16402">
    <property type="entry name" value="ParB_N_like_MT"/>
    <property type="match status" value="1"/>
</dbReference>
<dbReference type="EMBL" id="BK032738">
    <property type="protein sequence ID" value="DAF57731.1"/>
    <property type="molecule type" value="Genomic_DNA"/>
</dbReference>
<dbReference type="Pfam" id="PF02195">
    <property type="entry name" value="ParB_N"/>
    <property type="match status" value="1"/>
</dbReference>
<feature type="domain" description="ParB-like N-terminal" evidence="1">
    <location>
        <begin position="4"/>
        <end position="89"/>
    </location>
</feature>
<accession>A0A8S5T3Y5</accession>
<dbReference type="Gene3D" id="3.90.1530.10">
    <property type="entry name" value="Conserved hypothetical protein from pyrococcus furiosus pfu- 392566-001, ParB domain"/>
    <property type="match status" value="1"/>
</dbReference>
<dbReference type="InterPro" id="IPR003115">
    <property type="entry name" value="ParB_N"/>
</dbReference>
<dbReference type="SMART" id="SM00470">
    <property type="entry name" value="ParB"/>
    <property type="match status" value="1"/>
</dbReference>
<dbReference type="InterPro" id="IPR050336">
    <property type="entry name" value="Chromosome_partition/occlusion"/>
</dbReference>
<protein>
    <submittedName>
        <fullName evidence="2">ParB protein</fullName>
    </submittedName>
</protein>
<sequence>MNIIEKPINEVIPYEKNPRINDNAVPAVMKSIEEFGFKVPIVIDKNGTIVTGHTRLKAAKKLGMKTVPCIVADDLTPEQIKAFRLADNKVAEAAEWDMELLNEELDGIIDIDMSDFNFGDITDSPSSEDVVEDDGENIELPSEPKTRLGDIWMIGRHKLMCGDATSEDVLKRLMGGGQSRYVSYRSSV</sequence>
<name>A0A8S5T3Y5_9CAUD</name>
<dbReference type="InterPro" id="IPR036086">
    <property type="entry name" value="ParB/Sulfiredoxin_sf"/>
</dbReference>
<proteinExistence type="predicted"/>